<dbReference type="Pfam" id="PF01348">
    <property type="entry name" value="Intron_maturas2"/>
    <property type="match status" value="1"/>
</dbReference>
<dbReference type="Proteomes" id="UP000466619">
    <property type="component" value="Unassembled WGS sequence"/>
</dbReference>
<dbReference type="PANTHER" id="PTHR34047">
    <property type="entry name" value="NUCLEAR INTRON MATURASE 1, MITOCHONDRIAL-RELATED"/>
    <property type="match status" value="1"/>
</dbReference>
<dbReference type="InterPro" id="IPR049030">
    <property type="entry name" value="AI2M-like_HNH"/>
</dbReference>
<dbReference type="PROSITE" id="PS50878">
    <property type="entry name" value="RT_POL"/>
    <property type="match status" value="1"/>
</dbReference>
<dbReference type="Pfam" id="PF00078">
    <property type="entry name" value="RVT_1"/>
    <property type="match status" value="1"/>
</dbReference>
<keyword evidence="4" id="KW-1185">Reference proteome</keyword>
<feature type="domain" description="Reverse transcriptase" evidence="2">
    <location>
        <begin position="68"/>
        <end position="352"/>
    </location>
</feature>
<evidence type="ECO:0000313" key="4">
    <source>
        <dbReference type="Proteomes" id="UP000466619"/>
    </source>
</evidence>
<organism evidence="3 4">
    <name type="scientific">Photorhabdus bodei</name>
    <dbReference type="NCBI Taxonomy" id="2029681"/>
    <lineage>
        <taxon>Bacteria</taxon>
        <taxon>Pseudomonadati</taxon>
        <taxon>Pseudomonadota</taxon>
        <taxon>Gammaproteobacteria</taxon>
        <taxon>Enterobacterales</taxon>
        <taxon>Morganellaceae</taxon>
        <taxon>Photorhabdus</taxon>
    </lineage>
</organism>
<dbReference type="InterPro" id="IPR051083">
    <property type="entry name" value="GrpII_Intron_Splice-Mob/Def"/>
</dbReference>
<evidence type="ECO:0000313" key="3">
    <source>
        <dbReference type="EMBL" id="NDL05710.1"/>
    </source>
</evidence>
<reference evidence="3 4" key="1">
    <citation type="submission" date="2019-12" db="EMBL/GenBank/DDBJ databases">
        <title>Engineering Photorhabdus to improve their lethality against agricultural pests.</title>
        <authorList>
            <person name="Machado R.A.R."/>
        </authorList>
    </citation>
    <scope>NUCLEOTIDE SEQUENCE [LARGE SCALE GENOMIC DNA]</scope>
    <source>
        <strain evidence="3 4">M-CN4</strain>
    </source>
</reference>
<gene>
    <name evidence="3" type="ORF">GPY48_21865</name>
</gene>
<dbReference type="SUPFAM" id="SSF56672">
    <property type="entry name" value="DNA/RNA polymerases"/>
    <property type="match status" value="1"/>
</dbReference>
<comment type="caution">
    <text evidence="3">The sequence shown here is derived from an EMBL/GenBank/DDBJ whole genome shotgun (WGS) entry which is preliminary data.</text>
</comment>
<accession>A0ABX0ARK7</accession>
<dbReference type="CDD" id="cd01651">
    <property type="entry name" value="RT_G2_intron"/>
    <property type="match status" value="1"/>
</dbReference>
<dbReference type="InterPro" id="IPR024937">
    <property type="entry name" value="Domain_X"/>
</dbReference>
<sequence>MATAENILTVYSDRGRRRLPLEGVYRQLYRPDLYLCAYGRIYRNSGAMTPGSTKETVDAMSLEKINRIIGVIRREAWRWTPVRRTYIPKKKGKRPLGLPTWSDKLVQEALRILLEAYYEPRFSPLSCGFRPGRGCHTALREITHKWRGVKWFIEGDIKGCFDNINHDVLLSILRESIQDNRLIRLVSNMLRAGYLEDWQYNKTLSGAPQGGVCSPLLSNIYLDKLDRFVEDILLPKYNRGARRKNYPPYKALLNASRHAGDNGDHLMARRLRKQAQQMPSRDPEDPGFRRLWYVRYADDFLLGFSGPRHEAEEIKQELSQFLSDTLKLEMSAEKTLITHARTEAARFLGYEVVTLDANAKQDHRRQRCINGAVRLKVPDDVIRQQCRKYMRKGKPVHRPERLYDDDYSIVMQYQSEYKGFVQYYLMGFNAHRLWCVHRVMRASLLGTLANKHRTRISVVARRLTTALPVGHRTIKALQVVRNREQGKKPLVATFGGLSLAWQRYAIITDNPKQVFNGLRSEVVSRLLAQTCEICGTKEGPFEVHHVRKLCDLNKPGQRKKPLWAKIMAARRRKTLVVCIKCHMEIHKFRPAKNRER</sequence>
<comment type="similarity">
    <text evidence="1">Belongs to the bacterial reverse transcriptase family.</text>
</comment>
<evidence type="ECO:0000259" key="2">
    <source>
        <dbReference type="PROSITE" id="PS50878"/>
    </source>
</evidence>
<proteinExistence type="inferred from homology"/>
<protein>
    <submittedName>
        <fullName evidence="3">Maturase</fullName>
    </submittedName>
</protein>
<dbReference type="InterPro" id="IPR000477">
    <property type="entry name" value="RT_dom"/>
</dbReference>
<evidence type="ECO:0000256" key="1">
    <source>
        <dbReference type="ARBA" id="ARBA00034120"/>
    </source>
</evidence>
<dbReference type="RefSeq" id="WP_021327081.1">
    <property type="nucleotide sequence ID" value="NZ_CAWPJS010000076.1"/>
</dbReference>
<dbReference type="EMBL" id="WSFC01000076">
    <property type="protein sequence ID" value="NDL05710.1"/>
    <property type="molecule type" value="Genomic_DNA"/>
</dbReference>
<dbReference type="PANTHER" id="PTHR34047:SF8">
    <property type="entry name" value="PROTEIN YKFC"/>
    <property type="match status" value="1"/>
</dbReference>
<name>A0ABX0ARK7_9GAMM</name>
<dbReference type="Pfam" id="PF21368">
    <property type="entry name" value="AI2M-like_HNH"/>
    <property type="match status" value="1"/>
</dbReference>
<dbReference type="InterPro" id="IPR043502">
    <property type="entry name" value="DNA/RNA_pol_sf"/>
</dbReference>